<feature type="domain" description="TadE-like" evidence="2">
    <location>
        <begin position="19"/>
        <end position="57"/>
    </location>
</feature>
<dbReference type="AlphaFoldDB" id="A0A4Y8ZQU4"/>
<accession>A0A4Y8ZQU4</accession>
<evidence type="ECO:0000256" key="1">
    <source>
        <dbReference type="SAM" id="Phobius"/>
    </source>
</evidence>
<sequence>MERPVNASFLRRLRGDQRGTSVIELAIIAPVLSLVTMGIIDLSTGYSRRLELTEAVDRTIERISAGDFAIPGDATGPNYDAFVADAAAAAKVPEEAVSVSAWRECDGIEQSDFEGTCPKKTKAGCEVETPPDNLDCFQITARYIQVSIDSAFKPMFTSIFAPGPNGAYPLHVEAAVRIQ</sequence>
<keyword evidence="1" id="KW-0472">Membrane</keyword>
<keyword evidence="4" id="KW-1185">Reference proteome</keyword>
<dbReference type="EMBL" id="SPDV01000017">
    <property type="protein sequence ID" value="TFI58344.1"/>
    <property type="molecule type" value="Genomic_DNA"/>
</dbReference>
<comment type="caution">
    <text evidence="3">The sequence shown here is derived from an EMBL/GenBank/DDBJ whole genome shotgun (WGS) entry which is preliminary data.</text>
</comment>
<evidence type="ECO:0000313" key="3">
    <source>
        <dbReference type="EMBL" id="TFI58344.1"/>
    </source>
</evidence>
<dbReference type="InterPro" id="IPR012495">
    <property type="entry name" value="TadE-like_dom"/>
</dbReference>
<feature type="transmembrane region" description="Helical" evidence="1">
    <location>
        <begin position="21"/>
        <end position="40"/>
    </location>
</feature>
<gene>
    <name evidence="3" type="ORF">E2493_10175</name>
</gene>
<protein>
    <submittedName>
        <fullName evidence="3">Pilus assembly protein</fullName>
    </submittedName>
</protein>
<keyword evidence="1" id="KW-1133">Transmembrane helix</keyword>
<dbReference type="OrthoDB" id="7570052at2"/>
<keyword evidence="1" id="KW-0812">Transmembrane</keyword>
<organism evidence="3 4">
    <name type="scientific">Sphingomonas parva</name>
    <dbReference type="NCBI Taxonomy" id="2555898"/>
    <lineage>
        <taxon>Bacteria</taxon>
        <taxon>Pseudomonadati</taxon>
        <taxon>Pseudomonadota</taxon>
        <taxon>Alphaproteobacteria</taxon>
        <taxon>Sphingomonadales</taxon>
        <taxon>Sphingomonadaceae</taxon>
        <taxon>Sphingomonas</taxon>
    </lineage>
</organism>
<reference evidence="3 4" key="1">
    <citation type="submission" date="2019-03" db="EMBL/GenBank/DDBJ databases">
        <title>Genome sequence of Sphingomonas sp. 17J27-24.</title>
        <authorList>
            <person name="Kim M."/>
            <person name="Maeng S."/>
            <person name="Sathiyaraj S."/>
        </authorList>
    </citation>
    <scope>NUCLEOTIDE SEQUENCE [LARGE SCALE GENOMIC DNA]</scope>
    <source>
        <strain evidence="3 4">17J27-24</strain>
    </source>
</reference>
<evidence type="ECO:0000313" key="4">
    <source>
        <dbReference type="Proteomes" id="UP000298213"/>
    </source>
</evidence>
<proteinExistence type="predicted"/>
<dbReference type="Proteomes" id="UP000298213">
    <property type="component" value="Unassembled WGS sequence"/>
</dbReference>
<name>A0A4Y8ZQU4_9SPHN</name>
<evidence type="ECO:0000259" key="2">
    <source>
        <dbReference type="Pfam" id="PF07811"/>
    </source>
</evidence>
<dbReference type="Pfam" id="PF07811">
    <property type="entry name" value="TadE"/>
    <property type="match status" value="1"/>
</dbReference>